<feature type="coiled-coil region" evidence="1">
    <location>
        <begin position="186"/>
        <end position="253"/>
    </location>
</feature>
<evidence type="ECO:0000313" key="2">
    <source>
        <dbReference type="EMBL" id="VVG72106.1"/>
    </source>
</evidence>
<evidence type="ECO:0000313" key="3">
    <source>
        <dbReference type="Proteomes" id="UP000364291"/>
    </source>
</evidence>
<dbReference type="EMBL" id="CABPSX010000006">
    <property type="protein sequence ID" value="VVG72106.1"/>
    <property type="molecule type" value="Genomic_DNA"/>
</dbReference>
<protein>
    <submittedName>
        <fullName evidence="2">Mu-like prophage FluMu I protein</fullName>
    </submittedName>
</protein>
<dbReference type="RefSeq" id="WP_150728744.1">
    <property type="nucleotide sequence ID" value="NZ_CABPSX010000006.1"/>
</dbReference>
<dbReference type="InterPro" id="IPR012106">
    <property type="entry name" value="Phage_Mu_Gp1"/>
</dbReference>
<gene>
    <name evidence="2" type="ORF">PAP18089_03099</name>
</gene>
<proteinExistence type="predicted"/>
<organism evidence="2 3">
    <name type="scientific">Pandoraea apista</name>
    <dbReference type="NCBI Taxonomy" id="93218"/>
    <lineage>
        <taxon>Bacteria</taxon>
        <taxon>Pseudomonadati</taxon>
        <taxon>Pseudomonadota</taxon>
        <taxon>Betaproteobacteria</taxon>
        <taxon>Burkholderiales</taxon>
        <taxon>Burkholderiaceae</taxon>
        <taxon>Pandoraea</taxon>
    </lineage>
</organism>
<dbReference type="AlphaFoldDB" id="A0A5E5P5V9"/>
<sequence length="330" mass="35438">MNQKHTTQTAVAALALELVSTPDGGVPTEAQILPPGPFRALDGRPFDCAAWQLDATIAAGVISLAAQRQNDILIDFDHQSLNKEKNGQRAEAAGWIPRTLEWREGKGLVATNISWVGDTAELITSKKYRYISAVFFYSPATGAVLEIISVALTNTPALDGLEALAALARKHTTNHERESEMSPQELAALTIERDGLKSQLAALTAERDGLQTNIAALTAERDGLKSTLDAIEREKVEAALTAEKSQLAELVQAALSDGRLAPAQKPWAEKQTLATLTEFLDASKPLSLLEKQAGKENGGADGLTPEELAMCTRMGVTPEQYREAQSQKSA</sequence>
<name>A0A5E5P5V9_9BURK</name>
<dbReference type="PIRSF" id="PIRSF016624">
    <property type="entry name" value="Mu_prophg_I"/>
    <property type="match status" value="1"/>
</dbReference>
<evidence type="ECO:0000256" key="1">
    <source>
        <dbReference type="SAM" id="Coils"/>
    </source>
</evidence>
<dbReference type="Pfam" id="PF10123">
    <property type="entry name" value="Mu-like_Pro"/>
    <property type="match status" value="1"/>
</dbReference>
<keyword evidence="1" id="KW-0175">Coiled coil</keyword>
<dbReference type="Gene3D" id="1.20.5.1000">
    <property type="entry name" value="arf6 gtpase in complex with a specific effector, jip4"/>
    <property type="match status" value="1"/>
</dbReference>
<reference evidence="2 3" key="1">
    <citation type="submission" date="2019-08" db="EMBL/GenBank/DDBJ databases">
        <authorList>
            <person name="Peeters C."/>
        </authorList>
    </citation>
    <scope>NUCLEOTIDE SEQUENCE [LARGE SCALE GENOMIC DNA]</scope>
    <source>
        <strain evidence="2 3">LMG 18089</strain>
    </source>
</reference>
<accession>A0A5E5P5V9</accession>
<dbReference type="Proteomes" id="UP000364291">
    <property type="component" value="Unassembled WGS sequence"/>
</dbReference>
<dbReference type="OrthoDB" id="2043985at2"/>